<sequence>MTTRLSNQKLTKAQEKKAKGGLVSALLSKKRSKTGDVSKEDPKVTPSPAHLPTKHPTSPTSSLEVIASAREEVRKNKKVGGKSFLPSFWDDVDAAALKAHEALSVDDLSPLMAKSSNEVILSHIQKLVQALGESLFVSGKLLDLEKRVATSEPMIKSLSTENKTFKNKVAILTIEAENEKERVAALEKSLQVEKDFYKLKDKQIGDLELKL</sequence>
<dbReference type="EMBL" id="JAZDWU010000008">
    <property type="protein sequence ID" value="KAK9994761.1"/>
    <property type="molecule type" value="Genomic_DNA"/>
</dbReference>
<evidence type="ECO:0000313" key="3">
    <source>
        <dbReference type="EMBL" id="KAK9994761.1"/>
    </source>
</evidence>
<gene>
    <name evidence="3" type="ORF">SO802_024464</name>
</gene>
<reference evidence="3 4" key="1">
    <citation type="submission" date="2024-01" db="EMBL/GenBank/DDBJ databases">
        <title>A telomere-to-telomere, gap-free genome of sweet tea (Lithocarpus litseifolius).</title>
        <authorList>
            <person name="Zhou J."/>
        </authorList>
    </citation>
    <scope>NUCLEOTIDE SEQUENCE [LARGE SCALE GENOMIC DNA]</scope>
    <source>
        <strain evidence="3">Zhou-2022a</strain>
        <tissue evidence="3">Leaf</tissue>
    </source>
</reference>
<feature type="coiled-coil region" evidence="1">
    <location>
        <begin position="162"/>
        <end position="189"/>
    </location>
</feature>
<evidence type="ECO:0000256" key="1">
    <source>
        <dbReference type="SAM" id="Coils"/>
    </source>
</evidence>
<evidence type="ECO:0000313" key="4">
    <source>
        <dbReference type="Proteomes" id="UP001459277"/>
    </source>
</evidence>
<comment type="caution">
    <text evidence="3">The sequence shown here is derived from an EMBL/GenBank/DDBJ whole genome shotgun (WGS) entry which is preliminary data.</text>
</comment>
<dbReference type="AlphaFoldDB" id="A0AAW2C9C8"/>
<feature type="region of interest" description="Disordered" evidence="2">
    <location>
        <begin position="1"/>
        <end position="62"/>
    </location>
</feature>
<evidence type="ECO:0000256" key="2">
    <source>
        <dbReference type="SAM" id="MobiDB-lite"/>
    </source>
</evidence>
<accession>A0AAW2C9C8</accession>
<feature type="compositionally biased region" description="Polar residues" evidence="2">
    <location>
        <begin position="1"/>
        <end position="11"/>
    </location>
</feature>
<keyword evidence="1" id="KW-0175">Coiled coil</keyword>
<keyword evidence="4" id="KW-1185">Reference proteome</keyword>
<feature type="compositionally biased region" description="Basic and acidic residues" evidence="2">
    <location>
        <begin position="33"/>
        <end position="43"/>
    </location>
</feature>
<name>A0AAW2C9C8_9ROSI</name>
<organism evidence="3 4">
    <name type="scientific">Lithocarpus litseifolius</name>
    <dbReference type="NCBI Taxonomy" id="425828"/>
    <lineage>
        <taxon>Eukaryota</taxon>
        <taxon>Viridiplantae</taxon>
        <taxon>Streptophyta</taxon>
        <taxon>Embryophyta</taxon>
        <taxon>Tracheophyta</taxon>
        <taxon>Spermatophyta</taxon>
        <taxon>Magnoliopsida</taxon>
        <taxon>eudicotyledons</taxon>
        <taxon>Gunneridae</taxon>
        <taxon>Pentapetalae</taxon>
        <taxon>rosids</taxon>
        <taxon>fabids</taxon>
        <taxon>Fagales</taxon>
        <taxon>Fagaceae</taxon>
        <taxon>Lithocarpus</taxon>
    </lineage>
</organism>
<protein>
    <submittedName>
        <fullName evidence="3">Uncharacterized protein</fullName>
    </submittedName>
</protein>
<proteinExistence type="predicted"/>
<dbReference type="Proteomes" id="UP001459277">
    <property type="component" value="Unassembled WGS sequence"/>
</dbReference>